<evidence type="ECO:0000256" key="3">
    <source>
        <dbReference type="SAM" id="MobiDB-lite"/>
    </source>
</evidence>
<dbReference type="InterPro" id="IPR034871">
    <property type="entry name" value="Allene_oxi_cyc_sf"/>
</dbReference>
<dbReference type="RefSeq" id="WP_260216730.1">
    <property type="nucleotide sequence ID" value="NZ_JAJAGO010000003.1"/>
</dbReference>
<evidence type="ECO:0000313" key="4">
    <source>
        <dbReference type="EMBL" id="MCT2589728.1"/>
    </source>
</evidence>
<dbReference type="InterPro" id="IPR004265">
    <property type="entry name" value="Dirigent"/>
</dbReference>
<dbReference type="EMBL" id="JAJAGO010000003">
    <property type="protein sequence ID" value="MCT2589728.1"/>
    <property type="molecule type" value="Genomic_DNA"/>
</dbReference>
<comment type="subcellular location">
    <subcellularLocation>
        <location evidence="1">Secreted</location>
    </subcellularLocation>
</comment>
<dbReference type="Pfam" id="PF03018">
    <property type="entry name" value="Dirigent"/>
    <property type="match status" value="1"/>
</dbReference>
<evidence type="ECO:0000256" key="1">
    <source>
        <dbReference type="ARBA" id="ARBA00004613"/>
    </source>
</evidence>
<evidence type="ECO:0000256" key="2">
    <source>
        <dbReference type="ARBA" id="ARBA00022525"/>
    </source>
</evidence>
<sequence length="188" mass="19434">MMKTGRQRMRHAALATGAAVVVSLTLSGGGPPGGRQDHTQAPAPPTVSKDGGSQAKDAPVRGGRTIRVTANLQVGEELDLGAQGRSVGDQFVFSGNLRSRPGDRPVGRFGGFCVINDLQRNAGECSLTAVLEGGQIAVQGEQAGIPTPSPVTNAITGGTGKFRNAHGQMTLRVLTASTWELTFHVTGH</sequence>
<protein>
    <submittedName>
        <fullName evidence="4">Dirigent protein</fullName>
    </submittedName>
</protein>
<evidence type="ECO:0000313" key="5">
    <source>
        <dbReference type="Proteomes" id="UP001156389"/>
    </source>
</evidence>
<keyword evidence="2" id="KW-0964">Secreted</keyword>
<comment type="caution">
    <text evidence="4">The sequence shown here is derived from an EMBL/GenBank/DDBJ whole genome shotgun (WGS) entry which is preliminary data.</text>
</comment>
<gene>
    <name evidence="4" type="ORF">LHJ74_07310</name>
</gene>
<dbReference type="SUPFAM" id="SSF141493">
    <property type="entry name" value="Allene oxide cyclase-like"/>
    <property type="match status" value="1"/>
</dbReference>
<dbReference type="Proteomes" id="UP001156389">
    <property type="component" value="Unassembled WGS sequence"/>
</dbReference>
<organism evidence="4 5">
    <name type="scientific">Streptomyces gossypii</name>
    <dbReference type="NCBI Taxonomy" id="2883101"/>
    <lineage>
        <taxon>Bacteria</taxon>
        <taxon>Bacillati</taxon>
        <taxon>Actinomycetota</taxon>
        <taxon>Actinomycetes</taxon>
        <taxon>Kitasatosporales</taxon>
        <taxon>Streptomycetaceae</taxon>
        <taxon>Streptomyces</taxon>
    </lineage>
</organism>
<proteinExistence type="predicted"/>
<feature type="region of interest" description="Disordered" evidence="3">
    <location>
        <begin position="25"/>
        <end position="63"/>
    </location>
</feature>
<accession>A0ABT2JPR9</accession>
<reference evidence="4 5" key="1">
    <citation type="submission" date="2021-10" db="EMBL/GenBank/DDBJ databases">
        <title>Streptomyces gossypii sp. nov., isolated from soil collected from cotton field.</title>
        <authorList>
            <person name="Ge X."/>
            <person name="Chen X."/>
            <person name="Liu W."/>
        </authorList>
    </citation>
    <scope>NUCLEOTIDE SEQUENCE [LARGE SCALE GENOMIC DNA]</scope>
    <source>
        <strain evidence="4 5">N2-109</strain>
    </source>
</reference>
<dbReference type="Gene3D" id="2.40.480.10">
    <property type="entry name" value="Allene oxide cyclase-like"/>
    <property type="match status" value="1"/>
</dbReference>
<keyword evidence="5" id="KW-1185">Reference proteome</keyword>
<dbReference type="InterPro" id="IPR044859">
    <property type="entry name" value="Allene_oxi_cyc_Dirigent"/>
</dbReference>
<name>A0ABT2JPR9_9ACTN</name>